<reference evidence="1" key="2">
    <citation type="journal article" date="2015" name="Data Brief">
        <title>Shoot transcriptome of the giant reed, Arundo donax.</title>
        <authorList>
            <person name="Barrero R.A."/>
            <person name="Guerrero F.D."/>
            <person name="Moolhuijzen P."/>
            <person name="Goolsby J.A."/>
            <person name="Tidwell J."/>
            <person name="Bellgard S.E."/>
            <person name="Bellgard M.I."/>
        </authorList>
    </citation>
    <scope>NUCLEOTIDE SEQUENCE</scope>
    <source>
        <tissue evidence="1">Shoot tissue taken approximately 20 cm above the soil surface</tissue>
    </source>
</reference>
<sequence length="52" mass="5761">MPGTQLRITTRDTAVLASCFLLQQLRFIRGLNCRCHPVATEAGEHLMSGCSR</sequence>
<protein>
    <submittedName>
        <fullName evidence="1">Uncharacterized protein</fullName>
    </submittedName>
</protein>
<accession>A0A0A9AZH4</accession>
<reference evidence="1" key="1">
    <citation type="submission" date="2014-09" db="EMBL/GenBank/DDBJ databases">
        <authorList>
            <person name="Magalhaes I.L.F."/>
            <person name="Oliveira U."/>
            <person name="Santos F.R."/>
            <person name="Vidigal T.H.D.A."/>
            <person name="Brescovit A.D."/>
            <person name="Santos A.J."/>
        </authorList>
    </citation>
    <scope>NUCLEOTIDE SEQUENCE</scope>
    <source>
        <tissue evidence="1">Shoot tissue taken approximately 20 cm above the soil surface</tissue>
    </source>
</reference>
<dbReference type="AlphaFoldDB" id="A0A0A9AZH4"/>
<proteinExistence type="predicted"/>
<name>A0A0A9AZH4_ARUDO</name>
<dbReference type="EMBL" id="GBRH01242597">
    <property type="protein sequence ID" value="JAD55298.1"/>
    <property type="molecule type" value="Transcribed_RNA"/>
</dbReference>
<organism evidence="1">
    <name type="scientific">Arundo donax</name>
    <name type="common">Giant reed</name>
    <name type="synonym">Donax arundinaceus</name>
    <dbReference type="NCBI Taxonomy" id="35708"/>
    <lineage>
        <taxon>Eukaryota</taxon>
        <taxon>Viridiplantae</taxon>
        <taxon>Streptophyta</taxon>
        <taxon>Embryophyta</taxon>
        <taxon>Tracheophyta</taxon>
        <taxon>Spermatophyta</taxon>
        <taxon>Magnoliopsida</taxon>
        <taxon>Liliopsida</taxon>
        <taxon>Poales</taxon>
        <taxon>Poaceae</taxon>
        <taxon>PACMAD clade</taxon>
        <taxon>Arundinoideae</taxon>
        <taxon>Arundineae</taxon>
        <taxon>Arundo</taxon>
    </lineage>
</organism>
<evidence type="ECO:0000313" key="1">
    <source>
        <dbReference type="EMBL" id="JAD55298.1"/>
    </source>
</evidence>